<accession>A0A167IHB3</accession>
<evidence type="ECO:0000313" key="10">
    <source>
        <dbReference type="Proteomes" id="UP000185657"/>
    </source>
</evidence>
<evidence type="ECO:0000259" key="7">
    <source>
        <dbReference type="Pfam" id="PF16822"/>
    </source>
</evidence>
<dbReference type="EMBL" id="CP017476">
    <property type="protein sequence ID" value="AOW13105.1"/>
    <property type="molecule type" value="Genomic_DNA"/>
</dbReference>
<evidence type="ECO:0000256" key="5">
    <source>
        <dbReference type="ARBA" id="ARBA00022764"/>
    </source>
</evidence>
<organism evidence="8 11">
    <name type="scientific">Hydrogenophaga crassostreae</name>
    <dbReference type="NCBI Taxonomy" id="1763535"/>
    <lineage>
        <taxon>Bacteria</taxon>
        <taxon>Pseudomonadati</taxon>
        <taxon>Pseudomonadota</taxon>
        <taxon>Betaproteobacteria</taxon>
        <taxon>Burkholderiales</taxon>
        <taxon>Comamonadaceae</taxon>
        <taxon>Hydrogenophaga</taxon>
    </lineage>
</organism>
<evidence type="ECO:0000256" key="1">
    <source>
        <dbReference type="ARBA" id="ARBA00004418"/>
    </source>
</evidence>
<reference evidence="9 10" key="1">
    <citation type="submission" date="2016-02" db="EMBL/GenBank/DDBJ databases">
        <title>Draft genome sequence of Hydrogenophaga sp. LPB0072.</title>
        <authorList>
            <person name="Shin S.-K."/>
            <person name="Yi H."/>
        </authorList>
    </citation>
    <scope>NUCLEOTIDE SEQUENCE [LARGE SCALE GENOMIC DNA]</scope>
    <source>
        <strain evidence="9 10">LPB0072</strain>
    </source>
</reference>
<dbReference type="Proteomes" id="UP000185680">
    <property type="component" value="Chromosome"/>
</dbReference>
<dbReference type="GO" id="GO:0042597">
    <property type="term" value="C:periplasmic space"/>
    <property type="evidence" value="ECO:0007669"/>
    <property type="project" value="UniProtKB-SubCell"/>
</dbReference>
<gene>
    <name evidence="8" type="ORF">LPB072_09830</name>
    <name evidence="9" type="ORF">LPB72_07540</name>
</gene>
<evidence type="ECO:0000256" key="3">
    <source>
        <dbReference type="ARBA" id="ARBA00022679"/>
    </source>
</evidence>
<dbReference type="Proteomes" id="UP000185657">
    <property type="component" value="Unassembled WGS sequence"/>
</dbReference>
<keyword evidence="10" id="KW-1185">Reference proteome</keyword>
<dbReference type="EMBL" id="LVWD01000007">
    <property type="protein sequence ID" value="OAD42749.1"/>
    <property type="molecule type" value="Genomic_DNA"/>
</dbReference>
<evidence type="ECO:0000256" key="4">
    <source>
        <dbReference type="ARBA" id="ARBA00022729"/>
    </source>
</evidence>
<feature type="domain" description="AlgX/AlgJ SGNH hydrolase-like" evidence="7">
    <location>
        <begin position="1"/>
        <end position="122"/>
    </location>
</feature>
<dbReference type="InterPro" id="IPR031811">
    <property type="entry name" value="ALGX/ALGJ_SGNH-like"/>
</dbReference>
<keyword evidence="4" id="KW-0732">Signal</keyword>
<dbReference type="GO" id="GO:0016740">
    <property type="term" value="F:transferase activity"/>
    <property type="evidence" value="ECO:0007669"/>
    <property type="project" value="UniProtKB-KW"/>
</dbReference>
<keyword evidence="3" id="KW-0808">Transferase</keyword>
<protein>
    <recommendedName>
        <fullName evidence="7">AlgX/AlgJ SGNH hydrolase-like domain-containing protein</fullName>
    </recommendedName>
</protein>
<sequence>MVAPSKESIYPEFLPNWVHPPRHGVTDAIFQGLGTSVFEDLRVPLLAAKSHEPERLFFKFDTHWNMVGASYAFQAFAKRMKLLDPELKWPDASSYQVFDLVSTDRGDLAEFLRLGSMSEKLPILEMNRLAPTFARHGYGSGQVIDPVGVAGARVSLTRPIVTKNAHALNRSRVLWLSDSFGAHLADPMSTTFSDVVRVHWDRAYEDGGMLVRMVREWNPDFVFVTVAERSLHGIKFETFLQYAPFPATEPSFDHLTAIPLAMRSVKGLAKGDEEGVFEVVSDAPSMMLSAPADIDAMGGGAFLLAMTCLDKSASLPVQAFWKPSSAAGFDRDHAQRFLHVGERSMVPLPEASIAKIRDVRLDLKTNGFCKRFRWDSLSFVGTEIP</sequence>
<reference evidence="8 11" key="2">
    <citation type="submission" date="2016-10" db="EMBL/GenBank/DDBJ databases">
        <title>Hydorgenophaga sp. LPB0072 isolated from gastropod.</title>
        <authorList>
            <person name="Kim E."/>
            <person name="Yi H."/>
        </authorList>
    </citation>
    <scope>NUCLEOTIDE SEQUENCE [LARGE SCALE GENOMIC DNA]</scope>
    <source>
        <strain evidence="8 11">LPB0072</strain>
    </source>
</reference>
<dbReference type="KEGG" id="hyl:LPB072_09830"/>
<evidence type="ECO:0000313" key="9">
    <source>
        <dbReference type="EMBL" id="OAD42749.1"/>
    </source>
</evidence>
<dbReference type="STRING" id="1763535.LPB072_09830"/>
<comment type="pathway">
    <text evidence="2">Glycan biosynthesis; alginate biosynthesis.</text>
</comment>
<dbReference type="Pfam" id="PF16822">
    <property type="entry name" value="ALGX"/>
    <property type="match status" value="1"/>
</dbReference>
<evidence type="ECO:0000256" key="2">
    <source>
        <dbReference type="ARBA" id="ARBA00005182"/>
    </source>
</evidence>
<dbReference type="AlphaFoldDB" id="A0A167IHB3"/>
<evidence type="ECO:0000256" key="6">
    <source>
        <dbReference type="ARBA" id="ARBA00022841"/>
    </source>
</evidence>
<comment type="subcellular location">
    <subcellularLocation>
        <location evidence="1">Periplasm</location>
    </subcellularLocation>
</comment>
<evidence type="ECO:0000313" key="8">
    <source>
        <dbReference type="EMBL" id="AOW13105.1"/>
    </source>
</evidence>
<evidence type="ECO:0000313" key="11">
    <source>
        <dbReference type="Proteomes" id="UP000185680"/>
    </source>
</evidence>
<keyword evidence="6" id="KW-0016">Alginate biosynthesis</keyword>
<keyword evidence="5" id="KW-0574">Periplasm</keyword>
<dbReference type="UniPathway" id="UPA00286"/>
<dbReference type="GO" id="GO:0042121">
    <property type="term" value="P:alginic acid biosynthetic process"/>
    <property type="evidence" value="ECO:0007669"/>
    <property type="project" value="UniProtKB-UniPathway"/>
</dbReference>
<name>A0A167IHB3_9BURK</name>
<proteinExistence type="predicted"/>